<feature type="domain" description="BPL/LPL catalytic" evidence="4">
    <location>
        <begin position="33"/>
        <end position="217"/>
    </location>
</feature>
<dbReference type="GO" id="GO:0005737">
    <property type="term" value="C:cytoplasm"/>
    <property type="evidence" value="ECO:0007669"/>
    <property type="project" value="TreeGrafter"/>
</dbReference>
<evidence type="ECO:0000313" key="6">
    <source>
        <dbReference type="Proteomes" id="UP000239874"/>
    </source>
</evidence>
<dbReference type="InterPro" id="IPR045864">
    <property type="entry name" value="aa-tRNA-synth_II/BPL/LPL"/>
</dbReference>
<protein>
    <recommendedName>
        <fullName evidence="3">biotin--[biotin carboxyl-carrier protein] ligase</fullName>
        <ecNumber evidence="3">6.3.4.15</ecNumber>
    </recommendedName>
</protein>
<dbReference type="Pfam" id="PF03099">
    <property type="entry name" value="BPL_LplA_LipB"/>
    <property type="match status" value="1"/>
</dbReference>
<dbReference type="EMBL" id="PSZC01000012">
    <property type="protein sequence ID" value="PPJ36810.1"/>
    <property type="molecule type" value="Genomic_DNA"/>
</dbReference>
<evidence type="ECO:0000313" key="5">
    <source>
        <dbReference type="EMBL" id="PPJ36810.1"/>
    </source>
</evidence>
<evidence type="ECO:0000259" key="4">
    <source>
        <dbReference type="PROSITE" id="PS51733"/>
    </source>
</evidence>
<name>A0A2S6ANL8_9NOCA</name>
<keyword evidence="1 5" id="KW-0436">Ligase</keyword>
<dbReference type="Gene3D" id="2.30.30.100">
    <property type="match status" value="1"/>
</dbReference>
<dbReference type="Gene3D" id="3.30.930.10">
    <property type="entry name" value="Bira Bifunctional Protein, Domain 2"/>
    <property type="match status" value="1"/>
</dbReference>
<dbReference type="CDD" id="cd16442">
    <property type="entry name" value="BPL"/>
    <property type="match status" value="1"/>
</dbReference>
<proteinExistence type="predicted"/>
<sequence>MRSGTTTVRAGRSSLRGVQRPPLDVDILRHAVAEQPDLSFFSRIDVVESTGSTNADLIGEAGDPSSDRRVLVAEYQDRGRGRHERSWVSPPRAQIAMSILVRLGGIEPAVLGWLPLLTGVAVVDAVRETTGLDANLKWPNDVLIGGRKVAGILAEVASGAGAPAVVVGVGLNVSLTEDELPVPHAVSLTLAGAENADRNELVLALLRAFARHFTEWRTENWNVAALADAYRARCATLGADVRAELPGGEVITGVATDIDAYGRLIIGDRSVSAGDVTHLRPA</sequence>
<dbReference type="EC" id="6.3.4.15" evidence="3"/>
<dbReference type="InterPro" id="IPR004143">
    <property type="entry name" value="BPL_LPL_catalytic"/>
</dbReference>
<evidence type="ECO:0000256" key="3">
    <source>
        <dbReference type="ARBA" id="ARBA00024227"/>
    </source>
</evidence>
<dbReference type="SUPFAM" id="SSF55681">
    <property type="entry name" value="Class II aaRS and biotin synthetases"/>
    <property type="match status" value="1"/>
</dbReference>
<gene>
    <name evidence="5" type="ORF">C5E45_18560</name>
</gene>
<evidence type="ECO:0000256" key="2">
    <source>
        <dbReference type="ARBA" id="ARBA00023267"/>
    </source>
</evidence>
<dbReference type="PANTHER" id="PTHR12835">
    <property type="entry name" value="BIOTIN PROTEIN LIGASE"/>
    <property type="match status" value="1"/>
</dbReference>
<dbReference type="OrthoDB" id="9807064at2"/>
<organism evidence="5 6">
    <name type="scientific">Nocardia nova</name>
    <dbReference type="NCBI Taxonomy" id="37330"/>
    <lineage>
        <taxon>Bacteria</taxon>
        <taxon>Bacillati</taxon>
        <taxon>Actinomycetota</taxon>
        <taxon>Actinomycetes</taxon>
        <taxon>Mycobacteriales</taxon>
        <taxon>Nocardiaceae</taxon>
        <taxon>Nocardia</taxon>
    </lineage>
</organism>
<reference evidence="5 6" key="1">
    <citation type="submission" date="2018-02" db="EMBL/GenBank/DDBJ databases">
        <title>8 Nocardia nova and 1 Nocardia cyriacigeorgica strain used for evolution to TMP-SMX.</title>
        <authorList>
            <person name="Mehta H."/>
            <person name="Weng J."/>
            <person name="Shamoo Y."/>
        </authorList>
    </citation>
    <scope>NUCLEOTIDE SEQUENCE [LARGE SCALE GENOMIC DNA]</scope>
    <source>
        <strain evidence="5 6">MDA3139</strain>
    </source>
</reference>
<dbReference type="GO" id="GO:0004077">
    <property type="term" value="F:biotin--[biotin carboxyl-carrier protein] ligase activity"/>
    <property type="evidence" value="ECO:0007669"/>
    <property type="project" value="UniProtKB-EC"/>
</dbReference>
<dbReference type="Proteomes" id="UP000239874">
    <property type="component" value="Unassembled WGS sequence"/>
</dbReference>
<keyword evidence="2" id="KW-0092">Biotin</keyword>
<comment type="caution">
    <text evidence="5">The sequence shown here is derived from an EMBL/GenBank/DDBJ whole genome shotgun (WGS) entry which is preliminary data.</text>
</comment>
<accession>A0A2S6ANL8</accession>
<dbReference type="InterPro" id="IPR003142">
    <property type="entry name" value="BPL_C"/>
</dbReference>
<dbReference type="InterPro" id="IPR004408">
    <property type="entry name" value="Biotin_CoA_COase_ligase"/>
</dbReference>
<evidence type="ECO:0000256" key="1">
    <source>
        <dbReference type="ARBA" id="ARBA00022598"/>
    </source>
</evidence>
<dbReference type="NCBIfam" id="TIGR00121">
    <property type="entry name" value="birA_ligase"/>
    <property type="match status" value="1"/>
</dbReference>
<dbReference type="Pfam" id="PF02237">
    <property type="entry name" value="BPL_C"/>
    <property type="match status" value="1"/>
</dbReference>
<dbReference type="PROSITE" id="PS51733">
    <property type="entry name" value="BPL_LPL_CATALYTIC"/>
    <property type="match status" value="1"/>
</dbReference>
<dbReference type="PANTHER" id="PTHR12835:SF5">
    <property type="entry name" value="BIOTIN--PROTEIN LIGASE"/>
    <property type="match status" value="1"/>
</dbReference>
<dbReference type="AlphaFoldDB" id="A0A2S6ANL8"/>